<evidence type="ECO:0000259" key="2">
    <source>
        <dbReference type="PROSITE" id="PS51391"/>
    </source>
</evidence>
<dbReference type="AlphaFoldDB" id="A0A6G1KRI2"/>
<dbReference type="GO" id="GO:0099122">
    <property type="term" value="F:RNA polymerase II C-terminal domain binding"/>
    <property type="evidence" value="ECO:0007669"/>
    <property type="project" value="InterPro"/>
</dbReference>
<dbReference type="SMART" id="SM00582">
    <property type="entry name" value="RPR"/>
    <property type="match status" value="1"/>
</dbReference>
<dbReference type="Pfam" id="PF04818">
    <property type="entry name" value="CID"/>
    <property type="match status" value="1"/>
</dbReference>
<dbReference type="InterPro" id="IPR006569">
    <property type="entry name" value="CID_dom"/>
</dbReference>
<dbReference type="CDD" id="cd17003">
    <property type="entry name" value="CID_Rtt103"/>
    <property type="match status" value="1"/>
</dbReference>
<dbReference type="PANTHER" id="PTHR12460">
    <property type="entry name" value="CYCLIN-DEPENDENT KINASE INHIBITOR-RELATED PROTEIN"/>
    <property type="match status" value="1"/>
</dbReference>
<dbReference type="PROSITE" id="PS51391">
    <property type="entry name" value="CID"/>
    <property type="match status" value="1"/>
</dbReference>
<dbReference type="PANTHER" id="PTHR12460:SF0">
    <property type="entry name" value="CID DOMAIN-CONTAINING PROTEIN-RELATED"/>
    <property type="match status" value="1"/>
</dbReference>
<dbReference type="SUPFAM" id="SSF48464">
    <property type="entry name" value="ENTH/VHS domain"/>
    <property type="match status" value="1"/>
</dbReference>
<protein>
    <submittedName>
        <fullName evidence="3">DUF618-domain-containing protein</fullName>
    </submittedName>
</protein>
<evidence type="ECO:0000313" key="3">
    <source>
        <dbReference type="EMBL" id="KAF2715448.1"/>
    </source>
</evidence>
<name>A0A6G1KRI2_9PLEO</name>
<gene>
    <name evidence="3" type="ORF">K504DRAFT_497321</name>
</gene>
<reference evidence="3" key="1">
    <citation type="journal article" date="2020" name="Stud. Mycol.">
        <title>101 Dothideomycetes genomes: a test case for predicting lifestyles and emergence of pathogens.</title>
        <authorList>
            <person name="Haridas S."/>
            <person name="Albert R."/>
            <person name="Binder M."/>
            <person name="Bloem J."/>
            <person name="Labutti K."/>
            <person name="Salamov A."/>
            <person name="Andreopoulos B."/>
            <person name="Baker S."/>
            <person name="Barry K."/>
            <person name="Bills G."/>
            <person name="Bluhm B."/>
            <person name="Cannon C."/>
            <person name="Castanera R."/>
            <person name="Culley D."/>
            <person name="Daum C."/>
            <person name="Ezra D."/>
            <person name="Gonzalez J."/>
            <person name="Henrissat B."/>
            <person name="Kuo A."/>
            <person name="Liang C."/>
            <person name="Lipzen A."/>
            <person name="Lutzoni F."/>
            <person name="Magnuson J."/>
            <person name="Mondo S."/>
            <person name="Nolan M."/>
            <person name="Ohm R."/>
            <person name="Pangilinan J."/>
            <person name="Park H.-J."/>
            <person name="Ramirez L."/>
            <person name="Alfaro M."/>
            <person name="Sun H."/>
            <person name="Tritt A."/>
            <person name="Yoshinaga Y."/>
            <person name="Zwiers L.-H."/>
            <person name="Turgeon B."/>
            <person name="Goodwin S."/>
            <person name="Spatafora J."/>
            <person name="Crous P."/>
            <person name="Grigoriev I."/>
        </authorList>
    </citation>
    <scope>NUCLEOTIDE SEQUENCE</scope>
    <source>
        <strain evidence="3">CBS 279.74</strain>
    </source>
</reference>
<evidence type="ECO:0000313" key="4">
    <source>
        <dbReference type="Proteomes" id="UP000799428"/>
    </source>
</evidence>
<feature type="region of interest" description="Disordered" evidence="1">
    <location>
        <begin position="383"/>
        <end position="403"/>
    </location>
</feature>
<dbReference type="Proteomes" id="UP000799428">
    <property type="component" value="Unassembled WGS sequence"/>
</dbReference>
<accession>A0A6G1KRI2</accession>
<dbReference type="EMBL" id="MU005764">
    <property type="protein sequence ID" value="KAF2715448.1"/>
    <property type="molecule type" value="Genomic_DNA"/>
</dbReference>
<dbReference type="InterPro" id="IPR008942">
    <property type="entry name" value="ENTH_VHS"/>
</dbReference>
<proteinExistence type="predicted"/>
<dbReference type="GO" id="GO:0031124">
    <property type="term" value="P:mRNA 3'-end processing"/>
    <property type="evidence" value="ECO:0007669"/>
    <property type="project" value="InterPro"/>
</dbReference>
<dbReference type="Gene3D" id="1.25.40.90">
    <property type="match status" value="1"/>
</dbReference>
<dbReference type="InterPro" id="IPR047883">
    <property type="entry name" value="Rtt103-like_CID"/>
</dbReference>
<dbReference type="OrthoDB" id="10069473at2759"/>
<feature type="domain" description="CID" evidence="2">
    <location>
        <begin position="1"/>
        <end position="133"/>
    </location>
</feature>
<keyword evidence="4" id="KW-1185">Reference proteome</keyword>
<evidence type="ECO:0000256" key="1">
    <source>
        <dbReference type="SAM" id="MobiDB-lite"/>
    </source>
</evidence>
<dbReference type="FunFam" id="1.25.40.90:FF:000030">
    <property type="entry name" value="DUF618 domain protein"/>
    <property type="match status" value="1"/>
</dbReference>
<organism evidence="3 4">
    <name type="scientific">Pleomassaria siparia CBS 279.74</name>
    <dbReference type="NCBI Taxonomy" id="1314801"/>
    <lineage>
        <taxon>Eukaryota</taxon>
        <taxon>Fungi</taxon>
        <taxon>Dikarya</taxon>
        <taxon>Ascomycota</taxon>
        <taxon>Pezizomycotina</taxon>
        <taxon>Dothideomycetes</taxon>
        <taxon>Pleosporomycetidae</taxon>
        <taxon>Pleosporales</taxon>
        <taxon>Pleomassariaceae</taxon>
        <taxon>Pleomassaria</taxon>
    </lineage>
</organism>
<sequence length="431" mass="46231">MAFTEDGLRAKLSSLNETQDSISTVGQWILFHRRHADRIAQLWMQRVKESTPSKRLNLIYLANEITQTSKIRKKEEFLRAYEPIIAESTAAAYKGSPPEIQGKIRRVVEVWRQRVIFQTAIQTQIEQAIDEIDKTRSSRKPALGGSLFSSSSIPPELTPVAPLAISLQKADISTKPALATANQEYEKLTDPKNPIPSPPMHAAALAALVKKLNIAEGAVAESMKARQALITGLEKLLETNKATLATEEAQKISLVVRKKAIESRKVEIEDAILKGMSAAETNRISAAPLAVPAGVRSGGTSDALYERPKMEELTPPPMESFTPVGSPRADPVDDGFFPKPASNPVQPVVVSAPPGISAISATETAIAAAPGADLLSSLTRARADDGANGDAYGPSTHKKRKMSRSVAEDEFAAFAGDGDIDGIDADVGGLI</sequence>